<dbReference type="InterPro" id="IPR011006">
    <property type="entry name" value="CheY-like_superfamily"/>
</dbReference>
<dbReference type="HOGENOM" id="CLU_000445_30_4_6"/>
<evidence type="ECO:0000313" key="13">
    <source>
        <dbReference type="Proteomes" id="UP000006764"/>
    </source>
</evidence>
<dbReference type="STRING" id="391936.S7S_12650"/>
<evidence type="ECO:0000259" key="10">
    <source>
        <dbReference type="PROSITE" id="PS50110"/>
    </source>
</evidence>
<dbReference type="PROSITE" id="PS51755">
    <property type="entry name" value="OMPR_PHOB"/>
    <property type="match status" value="1"/>
</dbReference>
<keyword evidence="5" id="KW-0805">Transcription regulation</keyword>
<keyword evidence="6 9" id="KW-0238">DNA-binding</keyword>
<accession>A0A0B4XRU5</accession>
<protein>
    <submittedName>
        <fullName evidence="12">Two component transcriptional regulator, winged helix family protein</fullName>
    </submittedName>
</protein>
<name>A0A0B4XRU5_9GAMM</name>
<evidence type="ECO:0000256" key="4">
    <source>
        <dbReference type="ARBA" id="ARBA00023012"/>
    </source>
</evidence>
<comment type="subcellular location">
    <subcellularLocation>
        <location evidence="1">Cytoplasm</location>
    </subcellularLocation>
</comment>
<dbReference type="GO" id="GO:0000156">
    <property type="term" value="F:phosphorelay response regulator activity"/>
    <property type="evidence" value="ECO:0007669"/>
    <property type="project" value="TreeGrafter"/>
</dbReference>
<dbReference type="SMART" id="SM00862">
    <property type="entry name" value="Trans_reg_C"/>
    <property type="match status" value="1"/>
</dbReference>
<dbReference type="Gene3D" id="1.10.10.10">
    <property type="entry name" value="Winged helix-like DNA-binding domain superfamily/Winged helix DNA-binding domain"/>
    <property type="match status" value="1"/>
</dbReference>
<dbReference type="Pfam" id="PF00486">
    <property type="entry name" value="Trans_reg_C"/>
    <property type="match status" value="1"/>
</dbReference>
<dbReference type="GO" id="GO:0005829">
    <property type="term" value="C:cytosol"/>
    <property type="evidence" value="ECO:0007669"/>
    <property type="project" value="TreeGrafter"/>
</dbReference>
<feature type="domain" description="OmpR/PhoB-type" evidence="11">
    <location>
        <begin position="149"/>
        <end position="248"/>
    </location>
</feature>
<dbReference type="InterPro" id="IPR001789">
    <property type="entry name" value="Sig_transdc_resp-reg_receiver"/>
</dbReference>
<dbReference type="PANTHER" id="PTHR48111:SF39">
    <property type="entry name" value="TRANSCRIPTIONAL REGULATORY PROTEIN CPXR"/>
    <property type="match status" value="1"/>
</dbReference>
<evidence type="ECO:0000256" key="2">
    <source>
        <dbReference type="ARBA" id="ARBA00022490"/>
    </source>
</evidence>
<evidence type="ECO:0000313" key="12">
    <source>
        <dbReference type="EMBL" id="AJD48942.1"/>
    </source>
</evidence>
<proteinExistence type="predicted"/>
<keyword evidence="4" id="KW-0902">Two-component regulatory system</keyword>
<keyword evidence="2" id="KW-0963">Cytoplasm</keyword>
<evidence type="ECO:0000256" key="9">
    <source>
        <dbReference type="PROSITE-ProRule" id="PRU01091"/>
    </source>
</evidence>
<evidence type="ECO:0000256" key="6">
    <source>
        <dbReference type="ARBA" id="ARBA00023125"/>
    </source>
</evidence>
<dbReference type="SMART" id="SM00448">
    <property type="entry name" value="REC"/>
    <property type="match status" value="1"/>
</dbReference>
<dbReference type="KEGG" id="apac:S7S_12650"/>
<evidence type="ECO:0000256" key="1">
    <source>
        <dbReference type="ARBA" id="ARBA00004496"/>
    </source>
</evidence>
<keyword evidence="3 8" id="KW-0597">Phosphoprotein</keyword>
<dbReference type="AlphaFoldDB" id="A0A0B4XRU5"/>
<dbReference type="GO" id="GO:0006355">
    <property type="term" value="P:regulation of DNA-templated transcription"/>
    <property type="evidence" value="ECO:0007669"/>
    <property type="project" value="InterPro"/>
</dbReference>
<evidence type="ECO:0000259" key="11">
    <source>
        <dbReference type="PROSITE" id="PS51755"/>
    </source>
</evidence>
<dbReference type="InterPro" id="IPR001867">
    <property type="entry name" value="OmpR/PhoB-type_DNA-bd"/>
</dbReference>
<dbReference type="SUPFAM" id="SSF52172">
    <property type="entry name" value="CheY-like"/>
    <property type="match status" value="1"/>
</dbReference>
<evidence type="ECO:0000256" key="7">
    <source>
        <dbReference type="ARBA" id="ARBA00023163"/>
    </source>
</evidence>
<gene>
    <name evidence="12" type="ORF">S7S_12650</name>
</gene>
<dbReference type="SUPFAM" id="SSF46894">
    <property type="entry name" value="C-terminal effector domain of the bipartite response regulators"/>
    <property type="match status" value="1"/>
</dbReference>
<dbReference type="CDD" id="cd00383">
    <property type="entry name" value="trans_reg_C"/>
    <property type="match status" value="1"/>
</dbReference>
<feature type="DNA-binding region" description="OmpR/PhoB-type" evidence="9">
    <location>
        <begin position="149"/>
        <end position="248"/>
    </location>
</feature>
<dbReference type="EMBL" id="CP004387">
    <property type="protein sequence ID" value="AJD48942.1"/>
    <property type="molecule type" value="Genomic_DNA"/>
</dbReference>
<reference evidence="12 13" key="1">
    <citation type="journal article" date="2012" name="J. Bacteriol.">
        <title>Genome sequence of an alkane-degrading bacterium, Alcanivorax pacificus type strain W11-5, isolated from deep sea sediment.</title>
        <authorList>
            <person name="Lai Q."/>
            <person name="Shao Z."/>
        </authorList>
    </citation>
    <scope>NUCLEOTIDE SEQUENCE [LARGE SCALE GENOMIC DNA]</scope>
    <source>
        <strain evidence="12 13">W11-5</strain>
    </source>
</reference>
<dbReference type="PANTHER" id="PTHR48111">
    <property type="entry name" value="REGULATOR OF RPOS"/>
    <property type="match status" value="1"/>
</dbReference>
<dbReference type="Pfam" id="PF00072">
    <property type="entry name" value="Response_reg"/>
    <property type="match status" value="1"/>
</dbReference>
<dbReference type="Gene3D" id="3.40.50.2300">
    <property type="match status" value="1"/>
</dbReference>
<feature type="domain" description="Response regulatory" evidence="10">
    <location>
        <begin position="20"/>
        <end position="133"/>
    </location>
</feature>
<organism evidence="12 13">
    <name type="scientific">Isoalcanivorax pacificus W11-5</name>
    <dbReference type="NCBI Taxonomy" id="391936"/>
    <lineage>
        <taxon>Bacteria</taxon>
        <taxon>Pseudomonadati</taxon>
        <taxon>Pseudomonadota</taxon>
        <taxon>Gammaproteobacteria</taxon>
        <taxon>Oceanospirillales</taxon>
        <taxon>Alcanivoracaceae</taxon>
        <taxon>Isoalcanivorax</taxon>
    </lineage>
</organism>
<dbReference type="InterPro" id="IPR036388">
    <property type="entry name" value="WH-like_DNA-bd_sf"/>
</dbReference>
<dbReference type="InterPro" id="IPR016032">
    <property type="entry name" value="Sig_transdc_resp-reg_C-effctor"/>
</dbReference>
<evidence type="ECO:0000256" key="3">
    <source>
        <dbReference type="ARBA" id="ARBA00022553"/>
    </source>
</evidence>
<evidence type="ECO:0000256" key="5">
    <source>
        <dbReference type="ARBA" id="ARBA00023015"/>
    </source>
</evidence>
<dbReference type="GO" id="GO:0032993">
    <property type="term" value="C:protein-DNA complex"/>
    <property type="evidence" value="ECO:0007669"/>
    <property type="project" value="TreeGrafter"/>
</dbReference>
<dbReference type="Gene3D" id="6.10.250.690">
    <property type="match status" value="1"/>
</dbReference>
<keyword evidence="7" id="KW-0804">Transcription</keyword>
<evidence type="ECO:0000256" key="8">
    <source>
        <dbReference type="PROSITE-ProRule" id="PRU00169"/>
    </source>
</evidence>
<dbReference type="InterPro" id="IPR039420">
    <property type="entry name" value="WalR-like"/>
</dbReference>
<feature type="modified residue" description="4-aspartylphosphate" evidence="8">
    <location>
        <position position="69"/>
    </location>
</feature>
<keyword evidence="13" id="KW-1185">Reference proteome</keyword>
<dbReference type="PROSITE" id="PS50110">
    <property type="entry name" value="RESPONSE_REGULATORY"/>
    <property type="match status" value="1"/>
</dbReference>
<dbReference type="GO" id="GO:0000976">
    <property type="term" value="F:transcription cis-regulatory region binding"/>
    <property type="evidence" value="ECO:0007669"/>
    <property type="project" value="TreeGrafter"/>
</dbReference>
<sequence length="251" mass="27819">MPVPSLSNVLMNAPALMPARLLLIEDDPLLSERVQHHLAEQGHLVTLCRRGDDGLEAARAGGFDLVLLDILLPGLDGLSLLAALREQDGVPVMLLSALGDEQDRIAGLSSGADDYLPKPFSLAELSVRVDAILRRVRLERRRWQVQPDAACRQYGALTLHPENETADYAGCPLALTETEFRLLDAFCQHRDQVLSKPYLYQAILHRSFGRHDRALDLHVSHLRRKLRAAGGSAQLLRTVWGQGYMLASELL</sequence>
<dbReference type="Proteomes" id="UP000006764">
    <property type="component" value="Chromosome"/>
</dbReference>